<dbReference type="PANTHER" id="PTHR10625:SF38">
    <property type="entry name" value="HISTONE DEACETYLASE 6, ISOFORM G"/>
    <property type="match status" value="1"/>
</dbReference>
<dbReference type="GO" id="GO:0032886">
    <property type="term" value="P:regulation of microtubule-based process"/>
    <property type="evidence" value="ECO:0007669"/>
    <property type="project" value="UniProtKB-ARBA"/>
</dbReference>
<evidence type="ECO:0000256" key="32">
    <source>
        <dbReference type="ARBA" id="ARBA00068733"/>
    </source>
</evidence>
<dbReference type="GO" id="GO:0051129">
    <property type="term" value="P:negative regulation of cellular component organization"/>
    <property type="evidence" value="ECO:0007669"/>
    <property type="project" value="UniProtKB-ARBA"/>
</dbReference>
<proteinExistence type="inferred from homology"/>
<evidence type="ECO:0000256" key="5">
    <source>
        <dbReference type="ARBA" id="ARBA00004300"/>
    </source>
</evidence>
<comment type="pathway">
    <text evidence="8">Protein modification; protein ubiquitination.</text>
</comment>
<feature type="compositionally biased region" description="Basic and acidic residues" evidence="35">
    <location>
        <begin position="961"/>
        <end position="971"/>
    </location>
</feature>
<dbReference type="EMBL" id="JARKIK010000018">
    <property type="protein sequence ID" value="KAK8746019.1"/>
    <property type="molecule type" value="Genomic_DNA"/>
</dbReference>
<dbReference type="PRINTS" id="PR01270">
    <property type="entry name" value="HDASUPER"/>
</dbReference>
<accession>A0AAW0XZS9</accession>
<dbReference type="SMART" id="SM00290">
    <property type="entry name" value="ZnF_UBP"/>
    <property type="match status" value="1"/>
</dbReference>
<dbReference type="InterPro" id="IPR023801">
    <property type="entry name" value="His_deacetylse_dom"/>
</dbReference>
<evidence type="ECO:0000313" key="37">
    <source>
        <dbReference type="EMBL" id="KAK8746019.1"/>
    </source>
</evidence>
<dbReference type="Proteomes" id="UP001445076">
    <property type="component" value="Unassembled WGS sequence"/>
</dbReference>
<dbReference type="GO" id="GO:0000118">
    <property type="term" value="C:histone deacetylase complex"/>
    <property type="evidence" value="ECO:0007669"/>
    <property type="project" value="TreeGrafter"/>
</dbReference>
<dbReference type="CDD" id="cd10002">
    <property type="entry name" value="HDAC10_HDAC6-dom1"/>
    <property type="match status" value="1"/>
</dbReference>
<evidence type="ECO:0000256" key="16">
    <source>
        <dbReference type="ARBA" id="ARBA00022737"/>
    </source>
</evidence>
<keyword evidence="16" id="KW-0677">Repeat</keyword>
<comment type="subcellular location">
    <subcellularLocation>
        <location evidence="7">Cell projection</location>
        <location evidence="7">Axon</location>
    </subcellularLocation>
    <subcellularLocation>
        <location evidence="4">Cell projection</location>
        <location evidence="4">Dendrite</location>
    </subcellularLocation>
    <subcellularLocation>
        <location evidence="2">Cytoplasm</location>
        <location evidence="2">Cytoskeleton</location>
        <location evidence="2">Cilium basal body</location>
    </subcellularLocation>
    <subcellularLocation>
        <location evidence="5">Cytoplasm</location>
        <location evidence="5">Cytoskeleton</location>
        <location evidence="5">Microtubule organizing center</location>
        <location evidence="5">Centrosome</location>
    </subcellularLocation>
    <subcellularLocation>
        <location evidence="3">Nucleus</location>
    </subcellularLocation>
    <subcellularLocation>
        <location evidence="6">Perikaryon</location>
    </subcellularLocation>
</comment>
<evidence type="ECO:0000256" key="2">
    <source>
        <dbReference type="ARBA" id="ARBA00004120"/>
    </source>
</evidence>
<evidence type="ECO:0000256" key="6">
    <source>
        <dbReference type="ARBA" id="ARBA00004484"/>
    </source>
</evidence>
<evidence type="ECO:0000256" key="26">
    <source>
        <dbReference type="ARBA" id="ARBA00023212"/>
    </source>
</evidence>
<evidence type="ECO:0000256" key="12">
    <source>
        <dbReference type="ARBA" id="ARBA00022491"/>
    </source>
</evidence>
<reference evidence="37 38" key="1">
    <citation type="journal article" date="2024" name="BMC Genomics">
        <title>Genome assembly of redclaw crayfish (Cherax quadricarinatus) provides insights into its immune adaptation and hypoxia tolerance.</title>
        <authorList>
            <person name="Liu Z."/>
            <person name="Zheng J."/>
            <person name="Li H."/>
            <person name="Fang K."/>
            <person name="Wang S."/>
            <person name="He J."/>
            <person name="Zhou D."/>
            <person name="Weng S."/>
            <person name="Chi M."/>
            <person name="Gu Z."/>
            <person name="He J."/>
            <person name="Li F."/>
            <person name="Wang M."/>
        </authorList>
    </citation>
    <scope>NUCLEOTIDE SEQUENCE [LARGE SCALE GENOMIC DNA]</scope>
    <source>
        <strain evidence="37">ZL_2023a</strain>
    </source>
</reference>
<evidence type="ECO:0000256" key="9">
    <source>
        <dbReference type="ARBA" id="ARBA00007738"/>
    </source>
</evidence>
<keyword evidence="10" id="KW-0488">Methylation</keyword>
<evidence type="ECO:0000256" key="34">
    <source>
        <dbReference type="PROSITE-ProRule" id="PRU00502"/>
    </source>
</evidence>
<evidence type="ECO:0000256" key="31">
    <source>
        <dbReference type="ARBA" id="ARBA00050910"/>
    </source>
</evidence>
<dbReference type="GO" id="GO:0043204">
    <property type="term" value="C:perikaryon"/>
    <property type="evidence" value="ECO:0007669"/>
    <property type="project" value="UniProtKB-SubCell"/>
</dbReference>
<keyword evidence="20" id="KW-0862">Zinc</keyword>
<keyword evidence="13" id="KW-0597">Phosphoprotein</keyword>
<dbReference type="GO" id="GO:0006950">
    <property type="term" value="P:response to stress"/>
    <property type="evidence" value="ECO:0007669"/>
    <property type="project" value="UniProtKB-ARBA"/>
</dbReference>
<keyword evidence="19" id="KW-0378">Hydrolase</keyword>
<evidence type="ECO:0000313" key="38">
    <source>
        <dbReference type="Proteomes" id="UP001445076"/>
    </source>
</evidence>
<dbReference type="SUPFAM" id="SSF57850">
    <property type="entry name" value="RING/U-box"/>
    <property type="match status" value="1"/>
</dbReference>
<comment type="catalytic activity">
    <reaction evidence="30">
        <text>N(6)-acetyl-L-lysyl-[protein] + H2O = L-lysyl-[protein] + acetate</text>
        <dbReference type="Rhea" id="RHEA:58108"/>
        <dbReference type="Rhea" id="RHEA-COMP:9752"/>
        <dbReference type="Rhea" id="RHEA-COMP:10731"/>
        <dbReference type="ChEBI" id="CHEBI:15377"/>
        <dbReference type="ChEBI" id="CHEBI:29969"/>
        <dbReference type="ChEBI" id="CHEBI:30089"/>
        <dbReference type="ChEBI" id="CHEBI:61930"/>
    </reaction>
    <physiologicalReaction direction="left-to-right" evidence="30">
        <dbReference type="Rhea" id="RHEA:58109"/>
    </physiologicalReaction>
</comment>
<dbReference type="Gene3D" id="3.30.40.10">
    <property type="entry name" value="Zinc/RING finger domain, C3HC4 (zinc finger)"/>
    <property type="match status" value="1"/>
</dbReference>
<name>A0AAW0XZS9_CHEQU</name>
<dbReference type="GO" id="GO:0141221">
    <property type="term" value="F:histone deacetylase activity, hydrolytic mechanism"/>
    <property type="evidence" value="ECO:0007669"/>
    <property type="project" value="UniProtKB-EC"/>
</dbReference>
<dbReference type="FunFam" id="3.40.800.20:FF:000005">
    <property type="entry name" value="histone deacetylase 6"/>
    <property type="match status" value="3"/>
</dbReference>
<dbReference type="InterPro" id="IPR023696">
    <property type="entry name" value="Ureohydrolase_dom_sf"/>
</dbReference>
<keyword evidence="24" id="KW-0804">Transcription</keyword>
<dbReference type="PROSITE" id="PS50271">
    <property type="entry name" value="ZF_UBP"/>
    <property type="match status" value="1"/>
</dbReference>
<dbReference type="GO" id="GO:0003779">
    <property type="term" value="F:actin binding"/>
    <property type="evidence" value="ECO:0007669"/>
    <property type="project" value="UniProtKB-KW"/>
</dbReference>
<evidence type="ECO:0000259" key="36">
    <source>
        <dbReference type="PROSITE" id="PS50271"/>
    </source>
</evidence>
<feature type="domain" description="UBP-type" evidence="36">
    <location>
        <begin position="1938"/>
        <end position="2038"/>
    </location>
</feature>
<protein>
    <recommendedName>
        <fullName evidence="32">Protein deacetylase HDAC6</fullName>
    </recommendedName>
    <alternativeName>
        <fullName evidence="33">Tubulin-lysine deacetylase HDAC6</fullName>
    </alternativeName>
</protein>
<keyword evidence="26" id="KW-0206">Cytoskeleton</keyword>
<keyword evidence="14" id="KW-0808">Transferase</keyword>
<dbReference type="Gene3D" id="3.40.800.20">
    <property type="entry name" value="Histone deacetylase domain"/>
    <property type="match status" value="4"/>
</dbReference>
<evidence type="ECO:0000256" key="25">
    <source>
        <dbReference type="ARBA" id="ARBA00023203"/>
    </source>
</evidence>
<evidence type="ECO:0000256" key="21">
    <source>
        <dbReference type="ARBA" id="ARBA00022843"/>
    </source>
</evidence>
<dbReference type="SUPFAM" id="SSF52768">
    <property type="entry name" value="Arginase/deacetylase"/>
    <property type="match status" value="4"/>
</dbReference>
<evidence type="ECO:0000256" key="1">
    <source>
        <dbReference type="ARBA" id="ARBA00001947"/>
    </source>
</evidence>
<evidence type="ECO:0000256" key="28">
    <source>
        <dbReference type="ARBA" id="ARBA00023273"/>
    </source>
</evidence>
<dbReference type="Pfam" id="PF00850">
    <property type="entry name" value="Hist_deacetyl"/>
    <property type="match status" value="4"/>
</dbReference>
<comment type="catalytic activity">
    <reaction evidence="31">
        <text>N(6)-acetyl-L-lysyl-[alpha-tubulin] + H2O = L-lysyl-[alpha-tubulin] + acetate</text>
        <dbReference type="Rhea" id="RHEA:21548"/>
        <dbReference type="Rhea" id="RHEA-COMP:11278"/>
        <dbReference type="Rhea" id="RHEA-COMP:11279"/>
        <dbReference type="ChEBI" id="CHEBI:15377"/>
        <dbReference type="ChEBI" id="CHEBI:29969"/>
        <dbReference type="ChEBI" id="CHEBI:30089"/>
        <dbReference type="ChEBI" id="CHEBI:61930"/>
    </reaction>
    <physiologicalReaction direction="left-to-right" evidence="31">
        <dbReference type="Rhea" id="RHEA:21549"/>
    </physiologicalReaction>
</comment>
<dbReference type="GO" id="GO:0030424">
    <property type="term" value="C:axon"/>
    <property type="evidence" value="ECO:0007669"/>
    <property type="project" value="UniProtKB-SubCell"/>
</dbReference>
<keyword evidence="28" id="KW-0966">Cell projection</keyword>
<evidence type="ECO:0000256" key="23">
    <source>
        <dbReference type="ARBA" id="ARBA00023015"/>
    </source>
</evidence>
<dbReference type="InterPro" id="IPR037138">
    <property type="entry name" value="His_deacetylse_dom_sf"/>
</dbReference>
<evidence type="ECO:0000256" key="11">
    <source>
        <dbReference type="ARBA" id="ARBA00022490"/>
    </source>
</evidence>
<evidence type="ECO:0000256" key="27">
    <source>
        <dbReference type="ARBA" id="ARBA00023242"/>
    </source>
</evidence>
<feature type="non-terminal residue" evidence="37">
    <location>
        <position position="1"/>
    </location>
</feature>
<evidence type="ECO:0000256" key="3">
    <source>
        <dbReference type="ARBA" id="ARBA00004123"/>
    </source>
</evidence>
<keyword evidence="23" id="KW-0805">Transcription regulation</keyword>
<comment type="similarity">
    <text evidence="9">Belongs to the histone deacetylase family. HD type 2 subfamily.</text>
</comment>
<keyword evidence="17 34" id="KW-0863">Zinc-finger</keyword>
<feature type="compositionally biased region" description="Basic and acidic residues" evidence="35">
    <location>
        <begin position="981"/>
        <end position="994"/>
    </location>
</feature>
<dbReference type="PANTHER" id="PTHR10625">
    <property type="entry name" value="HISTONE DEACETYLASE HDAC1-RELATED"/>
    <property type="match status" value="1"/>
</dbReference>
<sequence>RRSQHLCGFLPYLDHVYLTLTPTRIMEDKTVMPPPRKNSGKCQKTRIPGAEGSGGSNGNNEAGETGQTSKNRRLAAIRPRISIEELRNVFKRQASQTPEGGDPIFDPMAKAQEGMKIVRGKTGVVYDERMAEHRCLWDENYPERPERLLHTLERCRELGLLNRCETLVPRSATEEEVLKLHSPTHLAFLWSTKGEADYNKLEALSAHFDAIFLHPSTYENSLLAAGCTLDLVDAVASGKLQNGFALIRPPGHHAMESEICGFCYINNVALAARHALEKHGLSRILIVDWDVHHGQASQYAFYSDPRVLYFSIHRYEHASFWPHLRESNYNYVGEGAGRGFNFNVPLNKTGMRNEDYLAIFHQILLPVAYEFNPELIIVSAGYDSAIGCFEGEMEVSPGFYGHLTSSLMTLAQGRVAIVFEGGYCLDSLAEGAAMTLSILLGDSCPVLLDPIKEPSLSLRESLLNLIYVQRPYWKCFQYQGSFSVQEESGETVKARHTPSLTFLGLDARPYKFPTRNIHAVQPPEQLEKIRLKLTQLKQKERTKPLLEARLSLVYDEEMSSHKSLSEVEHPERPERTTKIWEYMNHYGIINRANVLQSRRATREEVELVHTKEHVDFMYNMGSLSEEELKHLQDKYTSIYFHAMSNDAALLAVGSLLQVVDSVCSGETLSGIGVVRPPGHHAEHTHPYGFCFYNNVAIAAKYALRQYGYQRVLILDWDVHHGNGIQHAFESNPHVLYISIHRYDHGLFFPSSEDANYDRVGTGAGEGYNVNIPWNKSGLGDAEYISAMLQVVLPIAYQFDPQLVLVSAGFDAARGDPLGGCRVTPECYGHMTHLLSSLAGGKIVLALEGGYNLNTISYCMTMCAKALLGDPMPLLEASLVPSKGAVQTINDVIKTHSQYWSILCFQVDLPIEDVLCQGFGGGPQAVESGVSGSEVSSCASSPISTPSTNSPAYVSAPASPEKLNEKLQRESDAATPVDLIDIETKSCSEKLEVDSSPRSVRARIIDRKNPSIEKEESSTNDIEEPSVDSNTSEIPLQTRAGQGGQSKKTRKRSGKQQGRIPSHERGNLSRTPTRTRKSSWSEGALRAAASSIDKIKGPTAVISNQDYCDTSSLEYIEGAGNIKNIIKRCSELNLLETCTKLKPRPATEAEILAVHNEETLKNIPRGAVYDDILTAAGSTVELIQEIVLGRAQNGLAIIQSSGHLMSETSASSNICLNNIAFGTRYALDNLSLRRVLIIDWDGQHGNTTQGIFDDDPRILVFSIHICSCQKPEENTFDKMREHRGQGYNFNVKLDCSVFQSDYYSIFYQLLLPVAYEFSPELVIVLAGYNLSLHSENIHPVIYSHLTSLLMLLAHGRLAVVVEVGRCKVAMAEAVAAILRALQDKPFEHMPFVTNESSPEVKQVIIDALTTQKTNWSSLRHHAQTSSIACKQNVNSPIIRPCQHDYSSQIQILGNNILSPKNTVCLVYDDLMMEHFNYEDETYPERPERISCIYKRFQEFGIIDRCLEVKARKASEYELETAHSSKHINFMSTLKAKKPQELLCLQNKFESVYLHRCTNDAALVAAGSLLAAVDSVASGESQRGVAVVRPPGHHAERNKPCGFCFYNNVAIAAKHAISSYGLQRILIMDWDVHHGNGIQHTFEADPQVLYISIHRYDNGKFFPASCDGNYNKVGIKEGKGYNVNIPWNKRGMGDGEYMAAMLEVVLPIAYQFNPQLVLVSAGFDAAVGLPSTGCNVTPECYGHMTRLLTCLAEGRVIVALEGGYNLSTMSYCMTMCAKALLGDPLIPLAQNLMPCTSATETLSSVVDVHRKFWSALNFKDEAKSAMGQISSPRRNGSTPAIQQGDYITSASSHSSNKSSEGKCTGLEELTGNFSRVKLDDVATSVTAASCETKLPGNEITEEDMGAVGGSSGVSAGGNITTFQLSEFATGEQMFAVVPRTWCPHLEEINRVPSSGLNTANPCEECQDSSENWVCLTCYKVLCGRFVREHMLMHSLTEEHKMVLSYADLSVWCYACDDYVHHPILDEAKRVAHLDKFGEDIPEYS</sequence>
<dbReference type="GO" id="GO:0005813">
    <property type="term" value="C:centrosome"/>
    <property type="evidence" value="ECO:0007669"/>
    <property type="project" value="UniProtKB-SubCell"/>
</dbReference>
<dbReference type="Pfam" id="PF02148">
    <property type="entry name" value="zf-UBP"/>
    <property type="match status" value="1"/>
</dbReference>
<keyword evidence="11" id="KW-0963">Cytoplasm</keyword>
<comment type="cofactor">
    <cofactor evidence="1">
        <name>Zn(2+)</name>
        <dbReference type="ChEBI" id="CHEBI:29105"/>
    </cofactor>
</comment>
<keyword evidence="25" id="KW-0009">Actin-binding</keyword>
<evidence type="ECO:0000256" key="4">
    <source>
        <dbReference type="ARBA" id="ARBA00004279"/>
    </source>
</evidence>
<evidence type="ECO:0000256" key="33">
    <source>
        <dbReference type="ARBA" id="ARBA00082852"/>
    </source>
</evidence>
<evidence type="ECO:0000256" key="13">
    <source>
        <dbReference type="ARBA" id="ARBA00022553"/>
    </source>
</evidence>
<keyword evidence="12" id="KW-0678">Repressor</keyword>
<keyword evidence="21" id="KW-0832">Ubl conjugation</keyword>
<dbReference type="InterPro" id="IPR001607">
    <property type="entry name" value="Znf_UBP"/>
</dbReference>
<evidence type="ECO:0000256" key="35">
    <source>
        <dbReference type="SAM" id="MobiDB-lite"/>
    </source>
</evidence>
<keyword evidence="15" id="KW-0479">Metal-binding</keyword>
<keyword evidence="27" id="KW-0539">Nucleus</keyword>
<comment type="caution">
    <text evidence="37">The sequence shown here is derived from an EMBL/GenBank/DDBJ whole genome shotgun (WGS) entry which is preliminary data.</text>
</comment>
<feature type="compositionally biased region" description="Low complexity" evidence="35">
    <location>
        <begin position="935"/>
        <end position="950"/>
    </location>
</feature>
<keyword evidence="18" id="KW-0833">Ubl conjugation pathway</keyword>
<evidence type="ECO:0000256" key="14">
    <source>
        <dbReference type="ARBA" id="ARBA00022679"/>
    </source>
</evidence>
<dbReference type="GO" id="GO:0051646">
    <property type="term" value="P:mitochondrion localization"/>
    <property type="evidence" value="ECO:0007669"/>
    <property type="project" value="UniProtKB-ARBA"/>
</dbReference>
<keyword evidence="22" id="KW-0156">Chromatin regulator</keyword>
<dbReference type="GO" id="GO:0016740">
    <property type="term" value="F:transferase activity"/>
    <property type="evidence" value="ECO:0007669"/>
    <property type="project" value="UniProtKB-KW"/>
</dbReference>
<evidence type="ECO:0000256" key="24">
    <source>
        <dbReference type="ARBA" id="ARBA00023163"/>
    </source>
</evidence>
<keyword evidence="38" id="KW-1185">Reference proteome</keyword>
<evidence type="ECO:0000256" key="18">
    <source>
        <dbReference type="ARBA" id="ARBA00022786"/>
    </source>
</evidence>
<comment type="catalytic activity">
    <reaction evidence="29">
        <text>N(6)-acetyl-L-lysyl-[histone] + H2O = L-lysyl-[histone] + acetate</text>
        <dbReference type="Rhea" id="RHEA:58196"/>
        <dbReference type="Rhea" id="RHEA-COMP:9845"/>
        <dbReference type="Rhea" id="RHEA-COMP:11338"/>
        <dbReference type="ChEBI" id="CHEBI:15377"/>
        <dbReference type="ChEBI" id="CHEBI:29969"/>
        <dbReference type="ChEBI" id="CHEBI:30089"/>
        <dbReference type="ChEBI" id="CHEBI:61930"/>
        <dbReference type="EC" id="3.5.1.98"/>
    </reaction>
</comment>
<feature type="compositionally biased region" description="Basic and acidic residues" evidence="35">
    <location>
        <begin position="1002"/>
        <end position="1016"/>
    </location>
</feature>
<evidence type="ECO:0000256" key="8">
    <source>
        <dbReference type="ARBA" id="ARBA00004906"/>
    </source>
</evidence>
<dbReference type="FunFam" id="3.30.40.10:FF:000342">
    <property type="entry name" value="Histone deacetylase 6"/>
    <property type="match status" value="1"/>
</dbReference>
<evidence type="ECO:0000256" key="20">
    <source>
        <dbReference type="ARBA" id="ARBA00022833"/>
    </source>
</evidence>
<evidence type="ECO:0000256" key="22">
    <source>
        <dbReference type="ARBA" id="ARBA00022853"/>
    </source>
</evidence>
<dbReference type="InterPro" id="IPR013083">
    <property type="entry name" value="Znf_RING/FYVE/PHD"/>
</dbReference>
<evidence type="ECO:0000256" key="15">
    <source>
        <dbReference type="ARBA" id="ARBA00022723"/>
    </source>
</evidence>
<gene>
    <name evidence="37" type="ORF">OTU49_017225</name>
</gene>
<evidence type="ECO:0000256" key="19">
    <source>
        <dbReference type="ARBA" id="ARBA00022801"/>
    </source>
</evidence>
<feature type="region of interest" description="Disordered" evidence="35">
    <location>
        <begin position="29"/>
        <end position="73"/>
    </location>
</feature>
<organism evidence="37 38">
    <name type="scientific">Cherax quadricarinatus</name>
    <name type="common">Australian red claw crayfish</name>
    <dbReference type="NCBI Taxonomy" id="27406"/>
    <lineage>
        <taxon>Eukaryota</taxon>
        <taxon>Metazoa</taxon>
        <taxon>Ecdysozoa</taxon>
        <taxon>Arthropoda</taxon>
        <taxon>Crustacea</taxon>
        <taxon>Multicrustacea</taxon>
        <taxon>Malacostraca</taxon>
        <taxon>Eumalacostraca</taxon>
        <taxon>Eucarida</taxon>
        <taxon>Decapoda</taxon>
        <taxon>Pleocyemata</taxon>
        <taxon>Astacidea</taxon>
        <taxon>Parastacoidea</taxon>
        <taxon>Parastacidae</taxon>
        <taxon>Cherax</taxon>
    </lineage>
</organism>
<evidence type="ECO:0000256" key="7">
    <source>
        <dbReference type="ARBA" id="ARBA00004489"/>
    </source>
</evidence>
<evidence type="ECO:0000256" key="29">
    <source>
        <dbReference type="ARBA" id="ARBA00048287"/>
    </source>
</evidence>
<evidence type="ECO:0000256" key="17">
    <source>
        <dbReference type="ARBA" id="ARBA00022771"/>
    </source>
</evidence>
<dbReference type="InterPro" id="IPR000286">
    <property type="entry name" value="HDACs"/>
</dbReference>
<dbReference type="GO" id="GO:0040029">
    <property type="term" value="P:epigenetic regulation of gene expression"/>
    <property type="evidence" value="ECO:0007669"/>
    <property type="project" value="TreeGrafter"/>
</dbReference>
<feature type="region of interest" description="Disordered" evidence="35">
    <location>
        <begin position="935"/>
        <end position="1082"/>
    </location>
</feature>
<evidence type="ECO:0000256" key="10">
    <source>
        <dbReference type="ARBA" id="ARBA00022481"/>
    </source>
</evidence>
<dbReference type="GO" id="GO:0030425">
    <property type="term" value="C:dendrite"/>
    <property type="evidence" value="ECO:0007669"/>
    <property type="project" value="UniProtKB-SubCell"/>
</dbReference>
<dbReference type="GO" id="GO:0008270">
    <property type="term" value="F:zinc ion binding"/>
    <property type="evidence" value="ECO:0007669"/>
    <property type="project" value="UniProtKB-KW"/>
</dbReference>
<evidence type="ECO:0000256" key="30">
    <source>
        <dbReference type="ARBA" id="ARBA00049136"/>
    </source>
</evidence>